<reference evidence="1" key="2">
    <citation type="submission" date="2023-04" db="EMBL/GenBank/DDBJ databases">
        <authorList>
            <person name="Beletskiy A.V."/>
            <person name="Mardanov A.V."/>
            <person name="Ravin N.V."/>
        </authorList>
    </citation>
    <scope>NUCLEOTIDE SEQUENCE</scope>
    <source>
        <strain evidence="1">GKL-01</strain>
    </source>
</reference>
<accession>A0AA95H1X5</accession>
<dbReference type="Proteomes" id="UP001300672">
    <property type="component" value="Chromosome"/>
</dbReference>
<reference evidence="1" key="1">
    <citation type="journal article" date="2023" name="Int. J. Mol. Sci.">
        <title>Metagenomics Revealed a New Genus 'Candidatus Thiocaldithrix dubininis' gen. nov., sp. nov. and a New Species 'Candidatus Thiothrix putei' sp. nov. in the Family Thiotrichaceae, Some Members of Which Have Traits of Both Na+- and H+-Motive Energetics.</title>
        <authorList>
            <person name="Ravin N.V."/>
            <person name="Muntyan M.S."/>
            <person name="Smolyakov D.D."/>
            <person name="Rudenko T.S."/>
            <person name="Beletsky A.V."/>
            <person name="Mardanov A.V."/>
            <person name="Grabovich M.Y."/>
        </authorList>
    </citation>
    <scope>NUCLEOTIDE SEQUENCE</scope>
    <source>
        <strain evidence="1">GKL-01</strain>
    </source>
</reference>
<dbReference type="AlphaFoldDB" id="A0AA95H1X5"/>
<name>A0AA95H1X5_9GAMM</name>
<gene>
    <name evidence="1" type="ORF">QJT80_08770</name>
</gene>
<sequence>MSIINLYKNSEEISYVTGTLIEISDRDFLNLEITCEEDLDIEVYLEDYKLPLIYSTTKKLFYTKEDRIFRESFGYSNLRVFINGEIYKDFAFKIKTNMEKFNHITNMVLFLLKNNDRVLDICLSRTKYKLGIQHTGAATFETVISTAEEIIEFLQIKSLHFKSILRKRLMLHKEEKNEFNLSNIDPYEIINNIDNLYYNRDEDSLKIKGKSYSLNNIKRNNYIESYDVEENRVILGGLISIKNILIDINSKITQDKNLEYISYEKEYSDFRGFHSEYSIEDLYLYVTTNGMIKRIDYLLSSIEILLFDLKKKLFIKFTGFLYPNNSLHVKNSSFYKHIFEKFFYWYNLGEPSLGANENLIKIRSASKIYEIYCLYKFIDLLYTNGWVVTRQKEHDFFKNFIPSEIEFQKNHYSLKLLYDKTIYPFSKETKNNELVYLDHNKKSNYRYYTPDFIIKVKDLKKEVRYFIFDAKYSDISTLARFNVLDKLYKKYFTNLAVFNEENKSFTSTQIYSVIALHPFGKNQLTKWHKIKGFRIFPMIESCQLSFESNFLEDYIKYFEFD</sequence>
<protein>
    <submittedName>
        <fullName evidence="1">Uncharacterized protein</fullName>
    </submittedName>
</protein>
<evidence type="ECO:0000313" key="1">
    <source>
        <dbReference type="EMBL" id="WGZ89601.1"/>
    </source>
</evidence>
<proteinExistence type="predicted"/>
<dbReference type="KEGG" id="tdu:QJT80_08770"/>
<dbReference type="EMBL" id="CP124755">
    <property type="protein sequence ID" value="WGZ89601.1"/>
    <property type="molecule type" value="Genomic_DNA"/>
</dbReference>
<organism evidence="1">
    <name type="scientific">Candidatus Thiocaldithrix dubininis</name>
    <dbReference type="NCBI Taxonomy" id="3080823"/>
    <lineage>
        <taxon>Bacteria</taxon>
        <taxon>Pseudomonadati</taxon>
        <taxon>Pseudomonadota</taxon>
        <taxon>Gammaproteobacteria</taxon>
        <taxon>Thiotrichales</taxon>
        <taxon>Thiotrichaceae</taxon>
        <taxon>Candidatus Thiocaldithrix</taxon>
    </lineage>
</organism>